<organism evidence="6">
    <name type="scientific">Kitasatospora camelliae</name>
    <dbReference type="NCBI Taxonomy" id="3156397"/>
    <lineage>
        <taxon>Bacteria</taxon>
        <taxon>Bacillati</taxon>
        <taxon>Actinomycetota</taxon>
        <taxon>Actinomycetes</taxon>
        <taxon>Kitasatosporales</taxon>
        <taxon>Streptomycetaceae</taxon>
        <taxon>Kitasatospora</taxon>
    </lineage>
</organism>
<keyword evidence="5" id="KW-0119">Carbohydrate metabolism</keyword>
<dbReference type="InterPro" id="IPR000887">
    <property type="entry name" value="Aldlse_KDPG_KHG"/>
</dbReference>
<evidence type="ECO:0000256" key="3">
    <source>
        <dbReference type="ARBA" id="ARBA00011233"/>
    </source>
</evidence>
<dbReference type="PANTHER" id="PTHR30246">
    <property type="entry name" value="2-KETO-3-DEOXY-6-PHOSPHOGLUCONATE ALDOLASE"/>
    <property type="match status" value="1"/>
</dbReference>
<protein>
    <submittedName>
        <fullName evidence="6">Bifunctional 4-hydroxy-2-oxoglutarate aldolase/2-dehydro-3-deoxy-phosphogluconate aldolase</fullName>
    </submittedName>
</protein>
<comment type="similarity">
    <text evidence="2">Belongs to the KHG/KDPG aldolase family.</text>
</comment>
<dbReference type="SUPFAM" id="SSF51569">
    <property type="entry name" value="Aldolase"/>
    <property type="match status" value="1"/>
</dbReference>
<name>A0AAU8K4Z3_9ACTN</name>
<dbReference type="AlphaFoldDB" id="A0AAU8K4Z3"/>
<gene>
    <name evidence="6" type="ORF">ABWK59_27655</name>
</gene>
<evidence type="ECO:0000256" key="5">
    <source>
        <dbReference type="ARBA" id="ARBA00023277"/>
    </source>
</evidence>
<reference evidence="6" key="1">
    <citation type="submission" date="2024-06" db="EMBL/GenBank/DDBJ databases">
        <title>The genome sequences of Kitasatospora sp. strain HUAS MG31.</title>
        <authorList>
            <person name="Mo P."/>
        </authorList>
    </citation>
    <scope>NUCLEOTIDE SEQUENCE</scope>
    <source>
        <strain evidence="6">HUAS MG31</strain>
    </source>
</reference>
<keyword evidence="4" id="KW-0456">Lyase</keyword>
<dbReference type="KEGG" id="kcm:ABWK59_27655"/>
<dbReference type="NCBIfam" id="TIGR01182">
    <property type="entry name" value="eda"/>
    <property type="match status" value="1"/>
</dbReference>
<dbReference type="Gene3D" id="3.20.20.70">
    <property type="entry name" value="Aldolase class I"/>
    <property type="match status" value="1"/>
</dbReference>
<sequence>MTADAFRAALAADPVIAVIRAPRIPDAAALCAALAAGGIHRTEFTFTTPDATTHLARAAAAGHHVGMGTVLTADQAEEALAAGASFLVTPGLRPEVARAAVRAGVPAVLGALTPTEVATAHDLGAAAVKVFPARTFGPGYLRDLRGPFPDIPLIASGGIDTHNAPAFLAAGALALCTGTDVAPPQAVATAAWPTITHRAHTFTTALP</sequence>
<dbReference type="PANTHER" id="PTHR30246:SF1">
    <property type="entry name" value="2-DEHYDRO-3-DEOXY-6-PHOSPHOGALACTONATE ALDOLASE-RELATED"/>
    <property type="match status" value="1"/>
</dbReference>
<evidence type="ECO:0000256" key="1">
    <source>
        <dbReference type="ARBA" id="ARBA00004761"/>
    </source>
</evidence>
<dbReference type="InterPro" id="IPR013785">
    <property type="entry name" value="Aldolase_TIM"/>
</dbReference>
<dbReference type="Pfam" id="PF01081">
    <property type="entry name" value="Aldolase"/>
    <property type="match status" value="1"/>
</dbReference>
<evidence type="ECO:0000256" key="4">
    <source>
        <dbReference type="ARBA" id="ARBA00023239"/>
    </source>
</evidence>
<accession>A0AAU8K4Z3</accession>
<evidence type="ECO:0000313" key="6">
    <source>
        <dbReference type="EMBL" id="XCM82422.1"/>
    </source>
</evidence>
<comment type="pathway">
    <text evidence="1">Carbohydrate acid metabolism.</text>
</comment>
<proteinExistence type="inferred from homology"/>
<dbReference type="GO" id="GO:0016829">
    <property type="term" value="F:lyase activity"/>
    <property type="evidence" value="ECO:0007669"/>
    <property type="project" value="UniProtKB-KW"/>
</dbReference>
<comment type="subunit">
    <text evidence="3">Homotrimer.</text>
</comment>
<evidence type="ECO:0000256" key="2">
    <source>
        <dbReference type="ARBA" id="ARBA00006906"/>
    </source>
</evidence>
<dbReference type="CDD" id="cd00452">
    <property type="entry name" value="KDPG_aldolase"/>
    <property type="match status" value="1"/>
</dbReference>
<dbReference type="RefSeq" id="WP_354643354.1">
    <property type="nucleotide sequence ID" value="NZ_CP159872.1"/>
</dbReference>
<dbReference type="EMBL" id="CP159872">
    <property type="protein sequence ID" value="XCM82422.1"/>
    <property type="molecule type" value="Genomic_DNA"/>
</dbReference>